<organism evidence="1 2">
    <name type="scientific">Nonomuraea thailandensis</name>
    <dbReference type="NCBI Taxonomy" id="1188745"/>
    <lineage>
        <taxon>Bacteria</taxon>
        <taxon>Bacillati</taxon>
        <taxon>Actinomycetota</taxon>
        <taxon>Actinomycetes</taxon>
        <taxon>Streptosporangiales</taxon>
        <taxon>Streptosporangiaceae</taxon>
        <taxon>Nonomuraea</taxon>
    </lineage>
</organism>
<dbReference type="EMBL" id="JAMZEB010000002">
    <property type="protein sequence ID" value="MCP2357391.1"/>
    <property type="molecule type" value="Genomic_DNA"/>
</dbReference>
<evidence type="ECO:0000313" key="2">
    <source>
        <dbReference type="Proteomes" id="UP001139648"/>
    </source>
</evidence>
<name>A0A9X2GKW7_9ACTN</name>
<accession>A0A9X2GKW7</accession>
<keyword evidence="2" id="KW-1185">Reference proteome</keyword>
<dbReference type="RefSeq" id="WP_253760007.1">
    <property type="nucleotide sequence ID" value="NZ_BAABKA010000015.1"/>
</dbReference>
<comment type="caution">
    <text evidence="1">The sequence shown here is derived from an EMBL/GenBank/DDBJ whole genome shotgun (WGS) entry which is preliminary data.</text>
</comment>
<evidence type="ECO:0000313" key="1">
    <source>
        <dbReference type="EMBL" id="MCP2357391.1"/>
    </source>
</evidence>
<proteinExistence type="predicted"/>
<dbReference type="Proteomes" id="UP001139648">
    <property type="component" value="Unassembled WGS sequence"/>
</dbReference>
<sequence length="64" mass="7021">MAARPRPRGYEHAFVHETKDFLEAIATGTGPFPSFEDGLRVQRVPAAVEQSAAEGSRYTIVEDS</sequence>
<dbReference type="Gene3D" id="3.30.360.10">
    <property type="entry name" value="Dihydrodipicolinate Reductase, domain 2"/>
    <property type="match status" value="1"/>
</dbReference>
<dbReference type="AlphaFoldDB" id="A0A9X2GKW7"/>
<reference evidence="1" key="1">
    <citation type="submission" date="2022-06" db="EMBL/GenBank/DDBJ databases">
        <title>Sequencing the genomes of 1000 actinobacteria strains.</title>
        <authorList>
            <person name="Klenk H.-P."/>
        </authorList>
    </citation>
    <scope>NUCLEOTIDE SEQUENCE</scope>
    <source>
        <strain evidence="1">DSM 46694</strain>
    </source>
</reference>
<protein>
    <submittedName>
        <fullName evidence="1">Dehydrogenase</fullName>
    </submittedName>
</protein>
<gene>
    <name evidence="1" type="ORF">HD597_004411</name>
</gene>